<dbReference type="Gene3D" id="3.40.50.300">
    <property type="entry name" value="P-loop containing nucleotide triphosphate hydrolases"/>
    <property type="match status" value="1"/>
</dbReference>
<evidence type="ECO:0000313" key="2">
    <source>
        <dbReference type="Proteomes" id="UP000184520"/>
    </source>
</evidence>
<evidence type="ECO:0000313" key="1">
    <source>
        <dbReference type="EMBL" id="SHH42070.1"/>
    </source>
</evidence>
<keyword evidence="1" id="KW-0808">Transferase</keyword>
<gene>
    <name evidence="1" type="ORF">SAMN05216361_0089</name>
</gene>
<dbReference type="Proteomes" id="UP000184520">
    <property type="component" value="Unassembled WGS sequence"/>
</dbReference>
<proteinExistence type="predicted"/>
<dbReference type="STRING" id="634436.SAMN05216361_0089"/>
<dbReference type="InterPro" id="IPR027417">
    <property type="entry name" value="P-loop_NTPase"/>
</dbReference>
<dbReference type="AlphaFoldDB" id="A0A1M5SUB5"/>
<name>A0A1M5SUB5_9ALTE</name>
<reference evidence="2" key="1">
    <citation type="submission" date="2016-11" db="EMBL/GenBank/DDBJ databases">
        <authorList>
            <person name="Varghese N."/>
            <person name="Submissions S."/>
        </authorList>
    </citation>
    <scope>NUCLEOTIDE SEQUENCE [LARGE SCALE GENOMIC DNA]</scope>
    <source>
        <strain evidence="2">CGMCC 1.8995</strain>
    </source>
</reference>
<protein>
    <submittedName>
        <fullName evidence="1">Sulfotransferase family protein</fullName>
    </submittedName>
</protein>
<dbReference type="EMBL" id="FQWD01000012">
    <property type="protein sequence ID" value="SHH42070.1"/>
    <property type="molecule type" value="Genomic_DNA"/>
</dbReference>
<organism evidence="1 2">
    <name type="scientific">Marisediminitalea aggregata</name>
    <dbReference type="NCBI Taxonomy" id="634436"/>
    <lineage>
        <taxon>Bacteria</taxon>
        <taxon>Pseudomonadati</taxon>
        <taxon>Pseudomonadota</taxon>
        <taxon>Gammaproteobacteria</taxon>
        <taxon>Alteromonadales</taxon>
        <taxon>Alteromonadaceae</taxon>
        <taxon>Marisediminitalea</taxon>
    </lineage>
</organism>
<sequence>MEKYMNKAIFHYHLFKNAGTSLDASLKENFDGDKWVTAEFPAQPARNRDLARQWVSENPQAFCFSSHTAFFPPPEVPGRVILPVIFVRHPIDRIASAYAFEKKQGGNGFGAVLARNTSFSGYCESRLALGYDRQCKNFHVDRFASMFAPAFGSELDRALKAFEVLPFVGLVEEFDKSLRRLEDWLKSEGFDDIAIAPKEHNVSRDNKATLEEKLDALEEEIGSEMFVRLLEENADDMILYEKVKASYEQ</sequence>
<keyword evidence="2" id="KW-1185">Reference proteome</keyword>
<accession>A0A1M5SUB5</accession>
<dbReference type="GO" id="GO:0016740">
    <property type="term" value="F:transferase activity"/>
    <property type="evidence" value="ECO:0007669"/>
    <property type="project" value="UniProtKB-KW"/>
</dbReference>
<dbReference type="SUPFAM" id="SSF52540">
    <property type="entry name" value="P-loop containing nucleoside triphosphate hydrolases"/>
    <property type="match status" value="1"/>
</dbReference>